<dbReference type="GO" id="GO:0005886">
    <property type="term" value="C:plasma membrane"/>
    <property type="evidence" value="ECO:0007669"/>
    <property type="project" value="UniProtKB-SubCell"/>
</dbReference>
<dbReference type="Gene3D" id="3.10.20.90">
    <property type="entry name" value="Phosphatidylinositol 3-kinase Catalytic Subunit, Chain A, domain 1"/>
    <property type="match status" value="1"/>
</dbReference>
<comment type="subcellular location">
    <subcellularLocation>
        <location evidence="1">Cell membrane</location>
        <topology evidence="1">Multi-pass membrane protein</topology>
    </subcellularLocation>
</comment>
<feature type="transmembrane region" description="Helical" evidence="7">
    <location>
        <begin position="135"/>
        <end position="154"/>
    </location>
</feature>
<evidence type="ECO:0000259" key="8">
    <source>
        <dbReference type="Pfam" id="PF19053"/>
    </source>
</evidence>
<dbReference type="EMBL" id="JACHVU010000002">
    <property type="protein sequence ID" value="MBB2989932.1"/>
    <property type="molecule type" value="Genomic_DNA"/>
</dbReference>
<evidence type="ECO:0000256" key="2">
    <source>
        <dbReference type="ARBA" id="ARBA00006162"/>
    </source>
</evidence>
<dbReference type="Proteomes" id="UP000550501">
    <property type="component" value="Unassembled WGS sequence"/>
</dbReference>
<name>A0A839Q9N1_MYCIR</name>
<dbReference type="Pfam" id="PF08817">
    <property type="entry name" value="YukD"/>
    <property type="match status" value="1"/>
</dbReference>
<dbReference type="Pfam" id="PF19053">
    <property type="entry name" value="EccD"/>
    <property type="match status" value="1"/>
</dbReference>
<accession>A0A839Q9N1</accession>
<keyword evidence="6 7" id="KW-0472">Membrane</keyword>
<feature type="transmembrane region" description="Helical" evidence="7">
    <location>
        <begin position="404"/>
        <end position="424"/>
    </location>
</feature>
<comment type="caution">
    <text evidence="9">The sequence shown here is derived from an EMBL/GenBank/DDBJ whole genome shotgun (WGS) entry which is preliminary data.</text>
</comment>
<comment type="similarity">
    <text evidence="2">Belongs to the EccD/Snm4 family.</text>
</comment>
<dbReference type="AlphaFoldDB" id="A0A839Q9N1"/>
<feature type="transmembrane region" description="Helical" evidence="7">
    <location>
        <begin position="342"/>
        <end position="361"/>
    </location>
</feature>
<feature type="transmembrane region" description="Helical" evidence="7">
    <location>
        <begin position="285"/>
        <end position="308"/>
    </location>
</feature>
<evidence type="ECO:0000256" key="6">
    <source>
        <dbReference type="ARBA" id="ARBA00023136"/>
    </source>
</evidence>
<feature type="transmembrane region" description="Helical" evidence="7">
    <location>
        <begin position="242"/>
        <end position="264"/>
    </location>
</feature>
<dbReference type="InterPro" id="IPR044049">
    <property type="entry name" value="EccD_transm"/>
</dbReference>
<keyword evidence="3" id="KW-1003">Cell membrane</keyword>
<feature type="domain" description="EccD-like transmembrane" evidence="8">
    <location>
        <begin position="106"/>
        <end position="427"/>
    </location>
</feature>
<evidence type="ECO:0000313" key="10">
    <source>
        <dbReference type="Proteomes" id="UP000550501"/>
    </source>
</evidence>
<keyword evidence="5 7" id="KW-1133">Transmembrane helix</keyword>
<feature type="transmembrane region" description="Helical" evidence="7">
    <location>
        <begin position="161"/>
        <end position="180"/>
    </location>
</feature>
<evidence type="ECO:0000256" key="5">
    <source>
        <dbReference type="ARBA" id="ARBA00022989"/>
    </source>
</evidence>
<feature type="transmembrane region" description="Helical" evidence="7">
    <location>
        <begin position="212"/>
        <end position="236"/>
    </location>
</feature>
<keyword evidence="10" id="KW-1185">Reference proteome</keyword>
<dbReference type="InterPro" id="IPR006707">
    <property type="entry name" value="T7SS_EccD"/>
</dbReference>
<feature type="transmembrane region" description="Helical" evidence="7">
    <location>
        <begin position="108"/>
        <end position="129"/>
    </location>
</feature>
<evidence type="ECO:0000256" key="4">
    <source>
        <dbReference type="ARBA" id="ARBA00022692"/>
    </source>
</evidence>
<evidence type="ECO:0000256" key="1">
    <source>
        <dbReference type="ARBA" id="ARBA00004651"/>
    </source>
</evidence>
<organism evidence="9 10">
    <name type="scientific">Mycolicibacterium iranicum</name>
    <name type="common">Mycobacterium iranicum</name>
    <dbReference type="NCBI Taxonomy" id="912594"/>
    <lineage>
        <taxon>Bacteria</taxon>
        <taxon>Bacillati</taxon>
        <taxon>Actinomycetota</taxon>
        <taxon>Actinomycetes</taxon>
        <taxon>Mycobacteriales</taxon>
        <taxon>Mycobacteriaceae</taxon>
        <taxon>Mycolicibacterium</taxon>
    </lineage>
</organism>
<evidence type="ECO:0000256" key="7">
    <source>
        <dbReference type="SAM" id="Phobius"/>
    </source>
</evidence>
<protein>
    <submittedName>
        <fullName evidence="9">Type VII secretion integral membrane protein EccD</fullName>
    </submittedName>
</protein>
<reference evidence="9 10" key="1">
    <citation type="submission" date="2020-08" db="EMBL/GenBank/DDBJ databases">
        <title>The Agave Microbiome: Exploring the role of microbial communities in plant adaptations to desert environments.</title>
        <authorList>
            <person name="Partida-Martinez L.P."/>
        </authorList>
    </citation>
    <scope>NUCLEOTIDE SEQUENCE [LARGE SCALE GENOMIC DNA]</scope>
    <source>
        <strain evidence="9 10">AT2.18</strain>
    </source>
</reference>
<evidence type="ECO:0000256" key="3">
    <source>
        <dbReference type="ARBA" id="ARBA00022475"/>
    </source>
</evidence>
<feature type="transmembrane region" description="Helical" evidence="7">
    <location>
        <begin position="367"/>
        <end position="384"/>
    </location>
</feature>
<dbReference type="InterPro" id="IPR024962">
    <property type="entry name" value="YukD-like"/>
</dbReference>
<keyword evidence="4 7" id="KW-0812">Transmembrane</keyword>
<evidence type="ECO:0000313" key="9">
    <source>
        <dbReference type="EMBL" id="MBB2989932.1"/>
    </source>
</evidence>
<dbReference type="NCBIfam" id="TIGR03920">
    <property type="entry name" value="T7SS_EccD"/>
    <property type="match status" value="1"/>
</dbReference>
<sequence length="430" mass="42751">MSVDVTGADQCATVDLVLPADRPVGELMPSLVDTIFGDTAGQQWWFLTRLAGSPLNSALSLRDNAIRDGDVVVLASRPVPRPRLTPADPSGVVAAQCAGPDDAASRRIVAAVATAGCAASAVIMAWSGLTEEGSRHLWSAAVLGAAAAAASVSAGRTDRDLSLVLSAAALVFGTAAAILATAGAPWPAATLLAACSALATCTVLTKLGVGNAALTASAAAAAAVAAAAALSVAVAVDVGAAAVVLAVLSVAALSAAPRLTILLTRLGPAQPEVDGSRAELAHNTLTALMAGWCASTALGTVVVAAAAVGQRHPALLDAALCADLGALLMLRLRCHADARRRTLLAAAGSVALGAALVAGVAAAPAQGYWICTVAAAVSIAAAWWGHRARTPGPMAANTFQLAEYAVLVAVFPLAFWTTGLYGFVRDLSLS</sequence>
<gene>
    <name evidence="9" type="ORF">FHR72_001395</name>
</gene>
<proteinExistence type="inferred from homology"/>